<protein>
    <submittedName>
        <fullName evidence="12">Cation-independent mannose-6-phosphate receptor isoform X1</fullName>
    </submittedName>
</protein>
<dbReference type="SUPFAM" id="SSF50911">
    <property type="entry name" value="Mannose 6-phosphate receptor domain"/>
    <property type="match status" value="5"/>
</dbReference>
<organism evidence="11 12">
    <name type="scientific">Neodiprion lecontei</name>
    <name type="common">Redheaded pine sawfly</name>
    <dbReference type="NCBI Taxonomy" id="441921"/>
    <lineage>
        <taxon>Eukaryota</taxon>
        <taxon>Metazoa</taxon>
        <taxon>Ecdysozoa</taxon>
        <taxon>Arthropoda</taxon>
        <taxon>Hexapoda</taxon>
        <taxon>Insecta</taxon>
        <taxon>Pterygota</taxon>
        <taxon>Neoptera</taxon>
        <taxon>Endopterygota</taxon>
        <taxon>Hymenoptera</taxon>
        <taxon>Tenthredinoidea</taxon>
        <taxon>Diprionidae</taxon>
        <taxon>Diprioninae</taxon>
        <taxon>Neodiprion</taxon>
    </lineage>
</organism>
<evidence type="ECO:0000256" key="4">
    <source>
        <dbReference type="ARBA" id="ARBA00022729"/>
    </source>
</evidence>
<accession>A0ABM3FD12</accession>
<feature type="domain" description="MRH" evidence="10">
    <location>
        <begin position="324"/>
        <end position="454"/>
    </location>
</feature>
<feature type="chain" id="PRO_5045352507" evidence="9">
    <location>
        <begin position="24"/>
        <end position="843"/>
    </location>
</feature>
<feature type="domain" description="MRH" evidence="10">
    <location>
        <begin position="456"/>
        <end position="595"/>
    </location>
</feature>
<proteinExistence type="predicted"/>
<evidence type="ECO:0000256" key="8">
    <source>
        <dbReference type="SAM" id="Phobius"/>
    </source>
</evidence>
<dbReference type="Proteomes" id="UP000829291">
    <property type="component" value="Chromosome 1"/>
</dbReference>
<evidence type="ECO:0000256" key="9">
    <source>
        <dbReference type="SAM" id="SignalP"/>
    </source>
</evidence>
<evidence type="ECO:0000256" key="7">
    <source>
        <dbReference type="ARBA" id="ARBA00023157"/>
    </source>
</evidence>
<dbReference type="PANTHER" id="PTHR15071:SF17">
    <property type="entry name" value="CATION-INDEPENDENT MANNOSE-6-PHOSPHATE RECEPTOR"/>
    <property type="match status" value="1"/>
</dbReference>
<reference evidence="12" key="1">
    <citation type="submission" date="2025-08" db="UniProtKB">
        <authorList>
            <consortium name="RefSeq"/>
        </authorList>
    </citation>
    <scope>IDENTIFICATION</scope>
    <source>
        <tissue evidence="12">Thorax and Abdomen</tissue>
    </source>
</reference>
<feature type="domain" description="MRH" evidence="10">
    <location>
        <begin position="602"/>
        <end position="729"/>
    </location>
</feature>
<dbReference type="RefSeq" id="XP_046585909.1">
    <property type="nucleotide sequence ID" value="XM_046729953.1"/>
</dbReference>
<dbReference type="PANTHER" id="PTHR15071">
    <property type="entry name" value="MANNOSE-6-PHOSPHATE RECEPTOR FAMILY MEMBER"/>
    <property type="match status" value="1"/>
</dbReference>
<keyword evidence="4 9" id="KW-0732">Signal</keyword>
<keyword evidence="2" id="KW-0813">Transport</keyword>
<evidence type="ECO:0000256" key="3">
    <source>
        <dbReference type="ARBA" id="ARBA00022692"/>
    </source>
</evidence>
<feature type="transmembrane region" description="Helical" evidence="8">
    <location>
        <begin position="764"/>
        <end position="783"/>
    </location>
</feature>
<evidence type="ECO:0000313" key="12">
    <source>
        <dbReference type="RefSeq" id="XP_046585909.1"/>
    </source>
</evidence>
<feature type="domain" description="MRH" evidence="10">
    <location>
        <begin position="28"/>
        <end position="164"/>
    </location>
</feature>
<dbReference type="Gene3D" id="2.70.130.10">
    <property type="entry name" value="Mannose-6-phosphate receptor binding domain"/>
    <property type="match status" value="5"/>
</dbReference>
<comment type="subcellular location">
    <subcellularLocation>
        <location evidence="1">Endomembrane system</location>
    </subcellularLocation>
</comment>
<evidence type="ECO:0000256" key="1">
    <source>
        <dbReference type="ARBA" id="ARBA00004308"/>
    </source>
</evidence>
<sequence>MPQCRLYVSLSILIAILTQLVFSQKQNFTCHVTDSEHLHKHNFTELSSSDITIYDESADGNITLRLCSPLSQTCAGSSDYSICLRKHGTEIGLGKFPPLLQNNHTSMFTFTGDLCSNSKNYTVLIIMKCQENAIDTTIPQLIPKAKYDHCSTYFIWYTKWACNKPKNSNCTVVDERNNLYDLSPLTAYKNNYVVYIDDKGNLVMNINVCHSVIHEYGSACYGTAGACLAVYSNDSSNHEYINYGEVNQALTINNGNLEILYTHGHLCNDETEHSYLWTNITFICDPEATEYTQPMYKNNTSCNYEFVWKTSLACNKTYLNEYAKKCKVTNPRTKYIYNMKALSFGYVMTNTSDGTQYQLQICGPLRNSKCPQGTGVCNTKDFVSAGMANANLMWRHGGPYLNYTNGVKCQNGRNHYTIISFICGPEESTGLPIIVKNDSCSLIIYWYTNRACEKRLRCGEKETNLLPLVRTSKNYVAKGMGTEFHINICLGVIPTPGLACPPGSAVCQAARTSEGQYTNETSLGYPDETTILLDKQNVILNYSQGSPCPENPLKNLSSSFKFSCNYYGDHGSPEFENYSNCHFSFTWKTNIVCATLVGVWVPPCTVKDTTHANKVDLSLLYPKPVPRIVTGTGKNYSINICGGKEHCNGSAICQGTNGYGTITSVMFDYNSKAIKLVYRNGSTCSGDSYTSELSLICNDSVGIDSGPKLILHGYCMASFEWHTKIACPEKVMLDSRTSTYPVYTTETTPARESLQKNDAAVQTWAIVSALLLVAVVLIAWFCMRNPRSCSDLRYRINAITASRNHSTVQYSRVNTTEEAHLLLDTSDPCGDGEIDSDDELLGV</sequence>
<evidence type="ECO:0000256" key="6">
    <source>
        <dbReference type="ARBA" id="ARBA00023136"/>
    </source>
</evidence>
<keyword evidence="5 8" id="KW-1133">Transmembrane helix</keyword>
<evidence type="ECO:0000313" key="11">
    <source>
        <dbReference type="Proteomes" id="UP000829291"/>
    </source>
</evidence>
<feature type="domain" description="MRH" evidence="10">
    <location>
        <begin position="168"/>
        <end position="316"/>
    </location>
</feature>
<dbReference type="SMART" id="SM01404">
    <property type="entry name" value="CIMR"/>
    <property type="match status" value="4"/>
</dbReference>
<keyword evidence="6 8" id="KW-0472">Membrane</keyword>
<dbReference type="Pfam" id="PF00878">
    <property type="entry name" value="CIMR"/>
    <property type="match status" value="4"/>
</dbReference>
<evidence type="ECO:0000256" key="5">
    <source>
        <dbReference type="ARBA" id="ARBA00022989"/>
    </source>
</evidence>
<keyword evidence="7" id="KW-1015">Disulfide bond</keyword>
<keyword evidence="11" id="KW-1185">Reference proteome</keyword>
<dbReference type="GeneID" id="107221917"/>
<keyword evidence="3 8" id="KW-0812">Transmembrane</keyword>
<gene>
    <name evidence="12" type="primary">LOC107221917</name>
</gene>
<evidence type="ECO:0000256" key="2">
    <source>
        <dbReference type="ARBA" id="ARBA00022448"/>
    </source>
</evidence>
<dbReference type="InterPro" id="IPR009011">
    <property type="entry name" value="Man6P_isomerase_rcpt-bd_dom_sf"/>
</dbReference>
<keyword evidence="12" id="KW-0675">Receptor</keyword>
<name>A0ABM3FD12_NEOLC</name>
<dbReference type="PROSITE" id="PS51914">
    <property type="entry name" value="MRH"/>
    <property type="match status" value="5"/>
</dbReference>
<dbReference type="InterPro" id="IPR000479">
    <property type="entry name" value="CIMR_rpt"/>
</dbReference>
<feature type="signal peptide" evidence="9">
    <location>
        <begin position="1"/>
        <end position="23"/>
    </location>
</feature>
<dbReference type="InterPro" id="IPR044865">
    <property type="entry name" value="MRH_dom"/>
</dbReference>
<evidence type="ECO:0000259" key="10">
    <source>
        <dbReference type="PROSITE" id="PS51914"/>
    </source>
</evidence>